<evidence type="ECO:0000313" key="4">
    <source>
        <dbReference type="Proteomes" id="UP001205906"/>
    </source>
</evidence>
<feature type="domain" description="DUF6894" evidence="2">
    <location>
        <begin position="30"/>
        <end position="97"/>
    </location>
</feature>
<reference evidence="3 4" key="1">
    <citation type="submission" date="2022-06" db="EMBL/GenBank/DDBJ databases">
        <title>Mesorhizobium sp. strain RP14 Genome sequencing and assembly.</title>
        <authorList>
            <person name="Kim I."/>
        </authorList>
    </citation>
    <scope>NUCLEOTIDE SEQUENCE [LARGE SCALE GENOMIC DNA]</scope>
    <source>
        <strain evidence="4">RP14(2022)</strain>
    </source>
</reference>
<protein>
    <recommendedName>
        <fullName evidence="2">DUF6894 domain-containing protein</fullName>
    </recommendedName>
</protein>
<name>A0ABT1C3A2_9HYPH</name>
<dbReference type="Pfam" id="PF21834">
    <property type="entry name" value="DUF6894"/>
    <property type="match status" value="1"/>
</dbReference>
<dbReference type="EMBL" id="JAMXQS010000003">
    <property type="protein sequence ID" value="MCO6049309.1"/>
    <property type="molecule type" value="Genomic_DNA"/>
</dbReference>
<dbReference type="Proteomes" id="UP001205906">
    <property type="component" value="Unassembled WGS sequence"/>
</dbReference>
<evidence type="ECO:0000256" key="1">
    <source>
        <dbReference type="SAM" id="MobiDB-lite"/>
    </source>
</evidence>
<dbReference type="RefSeq" id="WP_252817018.1">
    <property type="nucleotide sequence ID" value="NZ_JAMXQS010000003.1"/>
</dbReference>
<dbReference type="InterPro" id="IPR054189">
    <property type="entry name" value="DUF6894"/>
</dbReference>
<feature type="region of interest" description="Disordered" evidence="1">
    <location>
        <begin position="1"/>
        <end position="21"/>
    </location>
</feature>
<organism evidence="3 4">
    <name type="scientific">Mesorhizobium liriopis</name>
    <dbReference type="NCBI Taxonomy" id="2953882"/>
    <lineage>
        <taxon>Bacteria</taxon>
        <taxon>Pseudomonadati</taxon>
        <taxon>Pseudomonadota</taxon>
        <taxon>Alphaproteobacteria</taxon>
        <taxon>Hyphomicrobiales</taxon>
        <taxon>Phyllobacteriaceae</taxon>
        <taxon>Mesorhizobium</taxon>
    </lineage>
</organism>
<keyword evidence="4" id="KW-1185">Reference proteome</keyword>
<accession>A0ABT1C3A2</accession>
<feature type="compositionally biased region" description="Polar residues" evidence="1">
    <location>
        <begin position="11"/>
        <end position="21"/>
    </location>
</feature>
<gene>
    <name evidence="3" type="ORF">NGM99_05835</name>
</gene>
<evidence type="ECO:0000313" key="3">
    <source>
        <dbReference type="EMBL" id="MCO6049309.1"/>
    </source>
</evidence>
<sequence length="99" mass="10789">MSDHDLGADRNASTSAALSSHQQCEPAAMRYFFHIHDGISKPDEIGTECSNEREVWAHALVACGEFLTDHGALMAIGSGLQMQVVDEKGRELYALTLRA</sequence>
<proteinExistence type="predicted"/>
<evidence type="ECO:0000259" key="2">
    <source>
        <dbReference type="Pfam" id="PF21834"/>
    </source>
</evidence>
<comment type="caution">
    <text evidence="3">The sequence shown here is derived from an EMBL/GenBank/DDBJ whole genome shotgun (WGS) entry which is preliminary data.</text>
</comment>